<protein>
    <recommendedName>
        <fullName evidence="9">Rhodopsin domain-containing protein</fullName>
    </recommendedName>
</protein>
<feature type="transmembrane region" description="Helical" evidence="7">
    <location>
        <begin position="125"/>
        <end position="145"/>
    </location>
</feature>
<evidence type="ECO:0000256" key="4">
    <source>
        <dbReference type="ARBA" id="ARBA00023136"/>
    </source>
</evidence>
<dbReference type="PANTHER" id="PTHR33048:SF124">
    <property type="entry name" value="INTEGRAL MEMBRANE PROTEIN"/>
    <property type="match status" value="1"/>
</dbReference>
<evidence type="ECO:0000256" key="1">
    <source>
        <dbReference type="ARBA" id="ARBA00004141"/>
    </source>
</evidence>
<evidence type="ECO:0000256" key="2">
    <source>
        <dbReference type="ARBA" id="ARBA00022692"/>
    </source>
</evidence>
<dbReference type="EMBL" id="JAUTXT010000003">
    <property type="protein sequence ID" value="KAK3678991.1"/>
    <property type="molecule type" value="Genomic_DNA"/>
</dbReference>
<evidence type="ECO:0000259" key="9">
    <source>
        <dbReference type="Pfam" id="PF20684"/>
    </source>
</evidence>
<feature type="transmembrane region" description="Helical" evidence="7">
    <location>
        <begin position="89"/>
        <end position="113"/>
    </location>
</feature>
<feature type="region of interest" description="Disordered" evidence="6">
    <location>
        <begin position="231"/>
        <end position="253"/>
    </location>
</feature>
<feature type="transmembrane region" description="Helical" evidence="7">
    <location>
        <begin position="64"/>
        <end position="82"/>
    </location>
</feature>
<evidence type="ECO:0000313" key="11">
    <source>
        <dbReference type="Proteomes" id="UP001274830"/>
    </source>
</evidence>
<keyword evidence="3 7" id="KW-1133">Transmembrane helix</keyword>
<feature type="domain" description="Rhodopsin" evidence="9">
    <location>
        <begin position="22"/>
        <end position="150"/>
    </location>
</feature>
<keyword evidence="8" id="KW-0732">Signal</keyword>
<feature type="signal peptide" evidence="8">
    <location>
        <begin position="1"/>
        <end position="34"/>
    </location>
</feature>
<dbReference type="PANTHER" id="PTHR33048">
    <property type="entry name" value="PTH11-LIKE INTEGRAL MEMBRANE PROTEIN (AFU_ORTHOLOGUE AFUA_5G11245)"/>
    <property type="match status" value="1"/>
</dbReference>
<dbReference type="InterPro" id="IPR049326">
    <property type="entry name" value="Rhodopsin_dom_fungi"/>
</dbReference>
<reference evidence="10" key="1">
    <citation type="submission" date="2023-07" db="EMBL/GenBank/DDBJ databases">
        <title>Black Yeasts Isolated from many extreme environments.</title>
        <authorList>
            <person name="Coleine C."/>
            <person name="Stajich J.E."/>
            <person name="Selbmann L."/>
        </authorList>
    </citation>
    <scope>NUCLEOTIDE SEQUENCE</scope>
    <source>
        <strain evidence="10">CCFEE 5485</strain>
    </source>
</reference>
<comment type="subcellular location">
    <subcellularLocation>
        <location evidence="1">Membrane</location>
        <topology evidence="1">Multi-pass membrane protein</topology>
    </subcellularLocation>
</comment>
<feature type="compositionally biased region" description="Basic and acidic residues" evidence="6">
    <location>
        <begin position="231"/>
        <end position="243"/>
    </location>
</feature>
<evidence type="ECO:0000256" key="3">
    <source>
        <dbReference type="ARBA" id="ARBA00022989"/>
    </source>
</evidence>
<proteinExistence type="inferred from homology"/>
<comment type="similarity">
    <text evidence="5">Belongs to the SAT4 family.</text>
</comment>
<evidence type="ECO:0000256" key="8">
    <source>
        <dbReference type="SAM" id="SignalP"/>
    </source>
</evidence>
<gene>
    <name evidence="10" type="ORF">LTR78_001444</name>
</gene>
<dbReference type="InterPro" id="IPR052337">
    <property type="entry name" value="SAT4-like"/>
</dbReference>
<name>A0AAE1C5J6_9PEZI</name>
<keyword evidence="4 7" id="KW-0472">Membrane</keyword>
<dbReference type="GO" id="GO:0016020">
    <property type="term" value="C:membrane"/>
    <property type="evidence" value="ECO:0007669"/>
    <property type="project" value="UniProtKB-SubCell"/>
</dbReference>
<evidence type="ECO:0000256" key="7">
    <source>
        <dbReference type="SAM" id="Phobius"/>
    </source>
</evidence>
<evidence type="ECO:0000256" key="6">
    <source>
        <dbReference type="SAM" id="MobiDB-lite"/>
    </source>
</evidence>
<organism evidence="10 11">
    <name type="scientific">Recurvomyces mirabilis</name>
    <dbReference type="NCBI Taxonomy" id="574656"/>
    <lineage>
        <taxon>Eukaryota</taxon>
        <taxon>Fungi</taxon>
        <taxon>Dikarya</taxon>
        <taxon>Ascomycota</taxon>
        <taxon>Pezizomycotina</taxon>
        <taxon>Dothideomycetes</taxon>
        <taxon>Dothideomycetidae</taxon>
        <taxon>Mycosphaerellales</taxon>
        <taxon>Teratosphaeriaceae</taxon>
        <taxon>Recurvomyces</taxon>
    </lineage>
</organism>
<dbReference type="AlphaFoldDB" id="A0AAE1C5J6"/>
<evidence type="ECO:0000313" key="10">
    <source>
        <dbReference type="EMBL" id="KAK3678991.1"/>
    </source>
</evidence>
<accession>A0AAE1C5J6</accession>
<evidence type="ECO:0000256" key="5">
    <source>
        <dbReference type="ARBA" id="ARBA00038359"/>
    </source>
</evidence>
<dbReference type="Proteomes" id="UP001274830">
    <property type="component" value="Unassembled WGS sequence"/>
</dbReference>
<comment type="caution">
    <text evidence="10">The sequence shown here is derived from an EMBL/GenBank/DDBJ whole genome shotgun (WGS) entry which is preliminary data.</text>
</comment>
<dbReference type="Pfam" id="PF20684">
    <property type="entry name" value="Fung_rhodopsin"/>
    <property type="match status" value="1"/>
</dbReference>
<sequence>MVHGYSHFALSFYLSFCRHLQNVALILICNLVQAQWDITITDAVCVSRRAVYLGASIPNVVTDALLLILPIPYVWTLHALVAQRLAVDGMFLLGCFVSVVSLVRLSVFMGLDLTSPNVTYNLNDVFIWSLVEVNVGIICACIPGLRPAVRVLGLGKWFGMSNQSGAQSGDLGASPYHYPSNHARSRSAKKPSMFASLFTHMDEEEDSFEMIGKNHDQQGRNDVQIGVAKSTEWHSTHTTEETNRGTPSSPDVPAIKVRKDWRLDVSTAPGVSVEIERGR</sequence>
<keyword evidence="2 7" id="KW-0812">Transmembrane</keyword>
<feature type="chain" id="PRO_5042296990" description="Rhodopsin domain-containing protein" evidence="8">
    <location>
        <begin position="35"/>
        <end position="279"/>
    </location>
</feature>
<keyword evidence="11" id="KW-1185">Reference proteome</keyword>